<proteinExistence type="predicted"/>
<dbReference type="EMBL" id="FMBE01000013">
    <property type="protein sequence ID" value="SCC31490.1"/>
    <property type="molecule type" value="Genomic_DNA"/>
</dbReference>
<gene>
    <name evidence="1" type="ORF">BC05F1_02711</name>
</gene>
<dbReference type="AlphaFoldDB" id="A0A1C4DJQ4"/>
<organism evidence="1 2">
    <name type="scientific">Bacillus wiedmannii</name>
    <dbReference type="NCBI Taxonomy" id="1890302"/>
    <lineage>
        <taxon>Bacteria</taxon>
        <taxon>Bacillati</taxon>
        <taxon>Bacillota</taxon>
        <taxon>Bacilli</taxon>
        <taxon>Bacillales</taxon>
        <taxon>Bacillaceae</taxon>
        <taxon>Bacillus</taxon>
        <taxon>Bacillus cereus group</taxon>
    </lineage>
</organism>
<evidence type="ECO:0000313" key="1">
    <source>
        <dbReference type="EMBL" id="SCC31490.1"/>
    </source>
</evidence>
<reference evidence="2" key="1">
    <citation type="submission" date="2016-08" db="EMBL/GenBank/DDBJ databases">
        <authorList>
            <person name="Loux V."/>
            <person name="Rue O."/>
        </authorList>
    </citation>
    <scope>NUCLEOTIDE SEQUENCE [LARGE SCALE GENOMIC DNA]</scope>
    <source>
        <strain evidence="2">INRA Bc05-F1</strain>
    </source>
</reference>
<accession>A0A1C4DJQ4</accession>
<sequence length="24" mass="2646">MSLTFIDLFARRGRVQIRHGAGGS</sequence>
<evidence type="ECO:0000313" key="2">
    <source>
        <dbReference type="Proteomes" id="UP000196052"/>
    </source>
</evidence>
<name>A0A1C4DJQ4_9BACI</name>
<protein>
    <submittedName>
        <fullName evidence="1">Uncharacterized protein</fullName>
    </submittedName>
</protein>
<dbReference type="Proteomes" id="UP000196052">
    <property type="component" value="Unassembled WGS sequence"/>
</dbReference>